<dbReference type="EMBL" id="JAHWGI010001161">
    <property type="protein sequence ID" value="KAK3924097.1"/>
    <property type="molecule type" value="Genomic_DNA"/>
</dbReference>
<dbReference type="Proteomes" id="UP001219518">
    <property type="component" value="Unassembled WGS sequence"/>
</dbReference>
<sequence length="109" mass="12398">MDEEDTQMQKEDHNILEIDYSQYNVQTLNEEYTEQQHEDHNVMEIQDDAGRALNQVQSDSVQQSSLTNKKSSKRNKKCSAKDCGVPEGSFFSFPSIVKDGIIDPDALTL</sequence>
<gene>
    <name evidence="2" type="ORF">KUF71_002427</name>
</gene>
<reference evidence="2" key="2">
    <citation type="journal article" date="2023" name="BMC Genomics">
        <title>Pest status, molecular evolution, and epigenetic factors derived from the genome assembly of Frankliniella fusca, a thysanopteran phytovirus vector.</title>
        <authorList>
            <person name="Catto M.A."/>
            <person name="Labadie P.E."/>
            <person name="Jacobson A.L."/>
            <person name="Kennedy G.G."/>
            <person name="Srinivasan R."/>
            <person name="Hunt B.G."/>
        </authorList>
    </citation>
    <scope>NUCLEOTIDE SEQUENCE</scope>
    <source>
        <strain evidence="2">PL_HMW_Pooled</strain>
    </source>
</reference>
<keyword evidence="3" id="KW-1185">Reference proteome</keyword>
<feature type="region of interest" description="Disordered" evidence="1">
    <location>
        <begin position="55"/>
        <end position="81"/>
    </location>
</feature>
<evidence type="ECO:0000256" key="1">
    <source>
        <dbReference type="SAM" id="MobiDB-lite"/>
    </source>
</evidence>
<evidence type="ECO:0000313" key="2">
    <source>
        <dbReference type="EMBL" id="KAK3924097.1"/>
    </source>
</evidence>
<accession>A0AAE1LN42</accession>
<feature type="compositionally biased region" description="Low complexity" evidence="1">
    <location>
        <begin position="55"/>
        <end position="69"/>
    </location>
</feature>
<dbReference type="AlphaFoldDB" id="A0AAE1LN42"/>
<evidence type="ECO:0000313" key="3">
    <source>
        <dbReference type="Proteomes" id="UP001219518"/>
    </source>
</evidence>
<name>A0AAE1LN42_9NEOP</name>
<organism evidence="2 3">
    <name type="scientific">Frankliniella fusca</name>
    <dbReference type="NCBI Taxonomy" id="407009"/>
    <lineage>
        <taxon>Eukaryota</taxon>
        <taxon>Metazoa</taxon>
        <taxon>Ecdysozoa</taxon>
        <taxon>Arthropoda</taxon>
        <taxon>Hexapoda</taxon>
        <taxon>Insecta</taxon>
        <taxon>Pterygota</taxon>
        <taxon>Neoptera</taxon>
        <taxon>Paraneoptera</taxon>
        <taxon>Thysanoptera</taxon>
        <taxon>Terebrantia</taxon>
        <taxon>Thripoidea</taxon>
        <taxon>Thripidae</taxon>
        <taxon>Frankliniella</taxon>
    </lineage>
</organism>
<reference evidence="2" key="1">
    <citation type="submission" date="2021-07" db="EMBL/GenBank/DDBJ databases">
        <authorList>
            <person name="Catto M.A."/>
            <person name="Jacobson A."/>
            <person name="Kennedy G."/>
            <person name="Labadie P."/>
            <person name="Hunt B.G."/>
            <person name="Srinivasan R."/>
        </authorList>
    </citation>
    <scope>NUCLEOTIDE SEQUENCE</scope>
    <source>
        <strain evidence="2">PL_HMW_Pooled</strain>
        <tissue evidence="2">Head</tissue>
    </source>
</reference>
<protein>
    <submittedName>
        <fullName evidence="2">ATP synthase subunit b</fullName>
    </submittedName>
</protein>
<comment type="caution">
    <text evidence="2">The sequence shown here is derived from an EMBL/GenBank/DDBJ whole genome shotgun (WGS) entry which is preliminary data.</text>
</comment>
<proteinExistence type="predicted"/>